<evidence type="ECO:0000256" key="5">
    <source>
        <dbReference type="ARBA" id="ARBA00023163"/>
    </source>
</evidence>
<accession>A0AAX4H9J9</accession>
<dbReference type="PROSITE" id="PS00463">
    <property type="entry name" value="ZN2_CY6_FUNGAL_1"/>
    <property type="match status" value="1"/>
</dbReference>
<keyword evidence="5" id="KW-0804">Transcription</keyword>
<feature type="region of interest" description="Disordered" evidence="7">
    <location>
        <begin position="176"/>
        <end position="199"/>
    </location>
</feature>
<dbReference type="Proteomes" id="UP001338582">
    <property type="component" value="Chromosome 3"/>
</dbReference>
<dbReference type="GO" id="GO:0003677">
    <property type="term" value="F:DNA binding"/>
    <property type="evidence" value="ECO:0007669"/>
    <property type="project" value="UniProtKB-KW"/>
</dbReference>
<dbReference type="GeneID" id="88173507"/>
<proteinExistence type="predicted"/>
<dbReference type="RefSeq" id="XP_062877522.1">
    <property type="nucleotide sequence ID" value="XM_063021452.1"/>
</dbReference>
<sequence>MMPEYLFEPSQSMDGNTVSFNSYCESDGTLNELGIPQEFAGIFDSAVPSFKPANPIPIPQYYIPMRPAQFGLGHNYFVSGEEQENYELLAQSLESNLNNVEMNYNFENSLRYMNLQHEYLRQDMSFNPVPELESVFSDSAINTPNILSVPILMNQSFESGAQPFFMAAGEDSDMNFNRSRTPLPAKKSNDSGSSKKHKRKHIMARSRTGCWICRIKHLKCDEIRPTCNNCTRFGICCDYSEARPAYVLNSFLRREKLNSITTKKRRRISD</sequence>
<evidence type="ECO:0000256" key="4">
    <source>
        <dbReference type="ARBA" id="ARBA00023125"/>
    </source>
</evidence>
<evidence type="ECO:0000256" key="1">
    <source>
        <dbReference type="ARBA" id="ARBA00022723"/>
    </source>
</evidence>
<evidence type="ECO:0000313" key="9">
    <source>
        <dbReference type="EMBL" id="WPK25139.1"/>
    </source>
</evidence>
<dbReference type="InterPro" id="IPR052360">
    <property type="entry name" value="Transcr_Regulatory_Proteins"/>
</dbReference>
<keyword evidence="2" id="KW-0862">Zinc</keyword>
<keyword evidence="6" id="KW-0539">Nucleus</keyword>
<dbReference type="AlphaFoldDB" id="A0AAX4H9J9"/>
<dbReference type="SMART" id="SM00066">
    <property type="entry name" value="GAL4"/>
    <property type="match status" value="1"/>
</dbReference>
<evidence type="ECO:0000259" key="8">
    <source>
        <dbReference type="PROSITE" id="PS50048"/>
    </source>
</evidence>
<dbReference type="GO" id="GO:0000981">
    <property type="term" value="F:DNA-binding transcription factor activity, RNA polymerase II-specific"/>
    <property type="evidence" value="ECO:0007669"/>
    <property type="project" value="InterPro"/>
</dbReference>
<dbReference type="PANTHER" id="PTHR36206">
    <property type="entry name" value="ASPERCRYPTIN BIOSYNTHESIS CLUSTER-SPECIFIC TRANSCRIPTION REGULATOR ATNN-RELATED"/>
    <property type="match status" value="1"/>
</dbReference>
<keyword evidence="3" id="KW-0805">Transcription regulation</keyword>
<dbReference type="PROSITE" id="PS50048">
    <property type="entry name" value="ZN2_CY6_FUNGAL_2"/>
    <property type="match status" value="1"/>
</dbReference>
<keyword evidence="1" id="KW-0479">Metal-binding</keyword>
<evidence type="ECO:0000256" key="7">
    <source>
        <dbReference type="SAM" id="MobiDB-lite"/>
    </source>
</evidence>
<dbReference type="KEGG" id="asau:88173507"/>
<evidence type="ECO:0000256" key="6">
    <source>
        <dbReference type="ARBA" id="ARBA00023242"/>
    </source>
</evidence>
<evidence type="ECO:0000313" key="10">
    <source>
        <dbReference type="Proteomes" id="UP001338582"/>
    </source>
</evidence>
<reference evidence="9 10" key="1">
    <citation type="submission" date="2023-10" db="EMBL/GenBank/DDBJ databases">
        <title>Draft Genome Sequence of Candida saopaulonensis from a very Premature Infant with Sepsis.</title>
        <authorList>
            <person name="Ning Y."/>
            <person name="Dai R."/>
            <person name="Xiao M."/>
            <person name="Xu Y."/>
            <person name="Yan Q."/>
            <person name="Zhang L."/>
        </authorList>
    </citation>
    <scope>NUCLEOTIDE SEQUENCE [LARGE SCALE GENOMIC DNA]</scope>
    <source>
        <strain evidence="9 10">19XY460</strain>
    </source>
</reference>
<evidence type="ECO:0000256" key="2">
    <source>
        <dbReference type="ARBA" id="ARBA00022833"/>
    </source>
</evidence>
<dbReference type="InterPro" id="IPR001138">
    <property type="entry name" value="Zn2Cys6_DnaBD"/>
</dbReference>
<feature type="domain" description="Zn(2)-C6 fungal-type" evidence="8">
    <location>
        <begin position="209"/>
        <end position="239"/>
    </location>
</feature>
<keyword evidence="10" id="KW-1185">Reference proteome</keyword>
<dbReference type="CDD" id="cd00067">
    <property type="entry name" value="GAL4"/>
    <property type="match status" value="1"/>
</dbReference>
<dbReference type="SUPFAM" id="SSF57701">
    <property type="entry name" value="Zn2/Cys6 DNA-binding domain"/>
    <property type="match status" value="1"/>
</dbReference>
<dbReference type="Gene3D" id="4.10.240.10">
    <property type="entry name" value="Zn(2)-C6 fungal-type DNA-binding domain"/>
    <property type="match status" value="1"/>
</dbReference>
<dbReference type="EMBL" id="CP138896">
    <property type="protein sequence ID" value="WPK25139.1"/>
    <property type="molecule type" value="Genomic_DNA"/>
</dbReference>
<name>A0AAX4H9J9_9ASCO</name>
<evidence type="ECO:0000256" key="3">
    <source>
        <dbReference type="ARBA" id="ARBA00023015"/>
    </source>
</evidence>
<organism evidence="9 10">
    <name type="scientific">Australozyma saopauloensis</name>
    <dbReference type="NCBI Taxonomy" id="291208"/>
    <lineage>
        <taxon>Eukaryota</taxon>
        <taxon>Fungi</taxon>
        <taxon>Dikarya</taxon>
        <taxon>Ascomycota</taxon>
        <taxon>Saccharomycotina</taxon>
        <taxon>Pichiomycetes</taxon>
        <taxon>Metschnikowiaceae</taxon>
        <taxon>Australozyma</taxon>
    </lineage>
</organism>
<dbReference type="PANTHER" id="PTHR36206:SF12">
    <property type="entry name" value="ASPERCRYPTIN BIOSYNTHESIS CLUSTER-SPECIFIC TRANSCRIPTION REGULATOR ATNN-RELATED"/>
    <property type="match status" value="1"/>
</dbReference>
<dbReference type="InterPro" id="IPR036864">
    <property type="entry name" value="Zn2-C6_fun-type_DNA-bd_sf"/>
</dbReference>
<dbReference type="Pfam" id="PF00172">
    <property type="entry name" value="Zn_clus"/>
    <property type="match status" value="1"/>
</dbReference>
<dbReference type="GO" id="GO:0008270">
    <property type="term" value="F:zinc ion binding"/>
    <property type="evidence" value="ECO:0007669"/>
    <property type="project" value="InterPro"/>
</dbReference>
<gene>
    <name evidence="9" type="ORF">PUMCH_002442</name>
</gene>
<keyword evidence="4" id="KW-0238">DNA-binding</keyword>
<protein>
    <recommendedName>
        <fullName evidence="8">Zn(2)-C6 fungal-type domain-containing protein</fullName>
    </recommendedName>
</protein>